<dbReference type="PANTHER" id="PTHR38686:SF1">
    <property type="entry name" value="APOLIPOPROTEIN N-ACYLTRANSFERASE"/>
    <property type="match status" value="1"/>
</dbReference>
<name>A0A2T5VGY1_9HYPH</name>
<dbReference type="Pfam" id="PF20154">
    <property type="entry name" value="LNT_N"/>
    <property type="match status" value="1"/>
</dbReference>
<organism evidence="11 12">
    <name type="scientific">Breoghania corrubedonensis</name>
    <dbReference type="NCBI Taxonomy" id="665038"/>
    <lineage>
        <taxon>Bacteria</taxon>
        <taxon>Pseudomonadati</taxon>
        <taxon>Pseudomonadota</taxon>
        <taxon>Alphaproteobacteria</taxon>
        <taxon>Hyphomicrobiales</taxon>
        <taxon>Stappiaceae</taxon>
        <taxon>Breoghania</taxon>
    </lineage>
</organism>
<dbReference type="EMBL" id="QAYG01000001">
    <property type="protein sequence ID" value="PTW63012.1"/>
    <property type="molecule type" value="Genomic_DNA"/>
</dbReference>
<dbReference type="NCBIfam" id="TIGR00546">
    <property type="entry name" value="lnt"/>
    <property type="match status" value="1"/>
</dbReference>
<evidence type="ECO:0000256" key="3">
    <source>
        <dbReference type="ARBA" id="ARBA00022475"/>
    </source>
</evidence>
<evidence type="ECO:0000256" key="5">
    <source>
        <dbReference type="ARBA" id="ARBA00022692"/>
    </source>
</evidence>
<dbReference type="PANTHER" id="PTHR38686">
    <property type="entry name" value="APOLIPOPROTEIN N-ACYLTRANSFERASE"/>
    <property type="match status" value="1"/>
</dbReference>
<keyword evidence="12" id="KW-1185">Reference proteome</keyword>
<feature type="transmembrane region" description="Helical" evidence="9">
    <location>
        <begin position="73"/>
        <end position="94"/>
    </location>
</feature>
<dbReference type="InterPro" id="IPR003010">
    <property type="entry name" value="C-N_Hydrolase"/>
</dbReference>
<comment type="similarity">
    <text evidence="2 9">Belongs to the CN hydrolase family. Apolipoprotein N-acyltransferase subfamily.</text>
</comment>
<dbReference type="InterPro" id="IPR045378">
    <property type="entry name" value="LNT_N"/>
</dbReference>
<feature type="transmembrane region" description="Helical" evidence="9">
    <location>
        <begin position="20"/>
        <end position="52"/>
    </location>
</feature>
<comment type="caution">
    <text evidence="11">The sequence shown here is derived from an EMBL/GenBank/DDBJ whole genome shotgun (WGS) entry which is preliminary data.</text>
</comment>
<dbReference type="GO" id="GO:0042158">
    <property type="term" value="P:lipoprotein biosynthetic process"/>
    <property type="evidence" value="ECO:0007669"/>
    <property type="project" value="UniProtKB-UniRule"/>
</dbReference>
<dbReference type="InterPro" id="IPR004563">
    <property type="entry name" value="Apolipo_AcylTrfase"/>
</dbReference>
<evidence type="ECO:0000259" key="10">
    <source>
        <dbReference type="PROSITE" id="PS50263"/>
    </source>
</evidence>
<keyword evidence="6 9" id="KW-1133">Transmembrane helix</keyword>
<keyword evidence="3 9" id="KW-1003">Cell membrane</keyword>
<comment type="function">
    <text evidence="9">Catalyzes the phospholipid dependent N-acylation of the N-terminal cysteine of apolipoprotein, the last step in lipoprotein maturation.</text>
</comment>
<evidence type="ECO:0000256" key="1">
    <source>
        <dbReference type="ARBA" id="ARBA00004651"/>
    </source>
</evidence>
<dbReference type="EC" id="2.3.1.269" evidence="9"/>
<evidence type="ECO:0000256" key="6">
    <source>
        <dbReference type="ARBA" id="ARBA00022989"/>
    </source>
</evidence>
<evidence type="ECO:0000256" key="2">
    <source>
        <dbReference type="ARBA" id="ARBA00010065"/>
    </source>
</evidence>
<evidence type="ECO:0000256" key="4">
    <source>
        <dbReference type="ARBA" id="ARBA00022679"/>
    </source>
</evidence>
<feature type="transmembrane region" description="Helical" evidence="9">
    <location>
        <begin position="515"/>
        <end position="533"/>
    </location>
</feature>
<dbReference type="UniPathway" id="UPA00666"/>
<dbReference type="OrthoDB" id="9804277at2"/>
<feature type="transmembrane region" description="Helical" evidence="9">
    <location>
        <begin position="100"/>
        <end position="125"/>
    </location>
</feature>
<dbReference type="GO" id="GO:0005886">
    <property type="term" value="C:plasma membrane"/>
    <property type="evidence" value="ECO:0007669"/>
    <property type="project" value="UniProtKB-SubCell"/>
</dbReference>
<feature type="transmembrane region" description="Helical" evidence="9">
    <location>
        <begin position="209"/>
        <end position="228"/>
    </location>
</feature>
<evidence type="ECO:0000313" key="11">
    <source>
        <dbReference type="EMBL" id="PTW63012.1"/>
    </source>
</evidence>
<comment type="pathway">
    <text evidence="9">Protein modification; lipoprotein biosynthesis (N-acyl transfer).</text>
</comment>
<dbReference type="GO" id="GO:0016410">
    <property type="term" value="F:N-acyltransferase activity"/>
    <property type="evidence" value="ECO:0007669"/>
    <property type="project" value="UniProtKB-UniRule"/>
</dbReference>
<sequence>MIQSLADTLILSWGWRRWGAAFLLGALAALSQAPFDLFFVLWLCFPGLVWLIDATVSDDGGRMGNAVRGAAAVGWWFGFGYFLAGLWWIGSAFLVEADDFAWMMPFAVLAMPAGLALFWAGATALSRLLWMEGPLRILVLAAAISGAEWLRGHVLTGFPWNAIGYGFAANTVMMQPAALVGVYGLGFIAVLVFAAPAVLADTGRPARRLAFLAAVGVLFAACLGYGAWRLNQPGPADVADVRLRIVQPDIPQAEKWVPGNARWIFERYLDLSSAPLGPDDTRLDKITHVIWPESAFPFILTQEPGALSSIAALLPEGTVLITGAARAEPAADAGASGHKTDFYNSIYVITDDGTIVDAYDKVHLVPFGEYLPLRALLTRLGLENLVRVPGGFTPGFRHRELSPPGAPEFSPLICYEAIFSGAVADRDDRPGWLLNLTNDAWFGDTPGPHQHLRQARLRAVEEGLPLVRDANTGISAVIDARGRIRAQLPLGRKGAFDSALPGADAPTLYVKVGDWPLALIFITIFAVAGVARTRRRGLS</sequence>
<dbReference type="CDD" id="cd07571">
    <property type="entry name" value="ALP_N-acyl_transferase"/>
    <property type="match status" value="1"/>
</dbReference>
<dbReference type="AlphaFoldDB" id="A0A2T5VGY1"/>
<accession>A0A2T5VGY1</accession>
<reference evidence="11 12" key="1">
    <citation type="submission" date="2018-04" db="EMBL/GenBank/DDBJ databases">
        <title>Genomic Encyclopedia of Archaeal and Bacterial Type Strains, Phase II (KMG-II): from individual species to whole genera.</title>
        <authorList>
            <person name="Goeker M."/>
        </authorList>
    </citation>
    <scope>NUCLEOTIDE SEQUENCE [LARGE SCALE GENOMIC DNA]</scope>
    <source>
        <strain evidence="11 12">DSM 23382</strain>
    </source>
</reference>
<evidence type="ECO:0000256" key="9">
    <source>
        <dbReference type="HAMAP-Rule" id="MF_01148"/>
    </source>
</evidence>
<feature type="transmembrane region" description="Helical" evidence="9">
    <location>
        <begin position="180"/>
        <end position="200"/>
    </location>
</feature>
<dbReference type="Gene3D" id="3.60.110.10">
    <property type="entry name" value="Carbon-nitrogen hydrolase"/>
    <property type="match status" value="1"/>
</dbReference>
<proteinExistence type="inferred from homology"/>
<feature type="transmembrane region" description="Helical" evidence="9">
    <location>
        <begin position="137"/>
        <end position="160"/>
    </location>
</feature>
<gene>
    <name evidence="9" type="primary">lnt</name>
    <name evidence="11" type="ORF">C8N35_1011061</name>
</gene>
<dbReference type="Proteomes" id="UP000244081">
    <property type="component" value="Unassembled WGS sequence"/>
</dbReference>
<dbReference type="RefSeq" id="WP_107989097.1">
    <property type="nucleotide sequence ID" value="NZ_QAYG01000001.1"/>
</dbReference>
<dbReference type="PROSITE" id="PS50263">
    <property type="entry name" value="CN_HYDROLASE"/>
    <property type="match status" value="1"/>
</dbReference>
<evidence type="ECO:0000256" key="8">
    <source>
        <dbReference type="ARBA" id="ARBA00023315"/>
    </source>
</evidence>
<evidence type="ECO:0000256" key="7">
    <source>
        <dbReference type="ARBA" id="ARBA00023136"/>
    </source>
</evidence>
<keyword evidence="4 9" id="KW-0808">Transferase</keyword>
<dbReference type="Pfam" id="PF00795">
    <property type="entry name" value="CN_hydrolase"/>
    <property type="match status" value="1"/>
</dbReference>
<dbReference type="HAMAP" id="MF_01148">
    <property type="entry name" value="Lnt"/>
    <property type="match status" value="1"/>
</dbReference>
<feature type="domain" description="CN hydrolase" evidence="10">
    <location>
        <begin position="246"/>
        <end position="502"/>
    </location>
</feature>
<evidence type="ECO:0000313" key="12">
    <source>
        <dbReference type="Proteomes" id="UP000244081"/>
    </source>
</evidence>
<keyword evidence="7 9" id="KW-0472">Membrane</keyword>
<keyword evidence="11" id="KW-0449">Lipoprotein</keyword>
<keyword evidence="5 9" id="KW-0812">Transmembrane</keyword>
<comment type="catalytic activity">
    <reaction evidence="9">
        <text>N-terminal S-1,2-diacyl-sn-glyceryl-L-cysteinyl-[lipoprotein] + a glycerophospholipid = N-acyl-S-1,2-diacyl-sn-glyceryl-L-cysteinyl-[lipoprotein] + a 2-acyl-sn-glycero-3-phospholipid + H(+)</text>
        <dbReference type="Rhea" id="RHEA:48228"/>
        <dbReference type="Rhea" id="RHEA-COMP:14681"/>
        <dbReference type="Rhea" id="RHEA-COMP:14684"/>
        <dbReference type="ChEBI" id="CHEBI:15378"/>
        <dbReference type="ChEBI" id="CHEBI:136912"/>
        <dbReference type="ChEBI" id="CHEBI:140656"/>
        <dbReference type="ChEBI" id="CHEBI:140657"/>
        <dbReference type="ChEBI" id="CHEBI:140660"/>
        <dbReference type="EC" id="2.3.1.269"/>
    </reaction>
</comment>
<keyword evidence="8 9" id="KW-0012">Acyltransferase</keyword>
<dbReference type="SUPFAM" id="SSF56317">
    <property type="entry name" value="Carbon-nitrogen hydrolase"/>
    <property type="match status" value="1"/>
</dbReference>
<dbReference type="InterPro" id="IPR036526">
    <property type="entry name" value="C-N_Hydrolase_sf"/>
</dbReference>
<comment type="subcellular location">
    <subcellularLocation>
        <location evidence="1 9">Cell membrane</location>
        <topology evidence="1 9">Multi-pass membrane protein</topology>
    </subcellularLocation>
</comment>
<protein>
    <recommendedName>
        <fullName evidence="9">Apolipoprotein N-acyltransferase</fullName>
        <shortName evidence="9">ALP N-acyltransferase</shortName>
        <ecNumber evidence="9">2.3.1.269</ecNumber>
    </recommendedName>
</protein>